<dbReference type="SUPFAM" id="SSF53474">
    <property type="entry name" value="alpha/beta-Hydrolases"/>
    <property type="match status" value="1"/>
</dbReference>
<feature type="domain" description="AB hydrolase-1" evidence="2">
    <location>
        <begin position="24"/>
        <end position="243"/>
    </location>
</feature>
<evidence type="ECO:0000313" key="4">
    <source>
        <dbReference type="Proteomes" id="UP001589836"/>
    </source>
</evidence>
<dbReference type="PANTHER" id="PTHR43798:SF33">
    <property type="entry name" value="HYDROLASE, PUTATIVE (AFU_ORTHOLOGUE AFUA_2G14860)-RELATED"/>
    <property type="match status" value="1"/>
</dbReference>
<dbReference type="Proteomes" id="UP001589836">
    <property type="component" value="Unassembled WGS sequence"/>
</dbReference>
<protein>
    <submittedName>
        <fullName evidence="3">Alpha/beta fold hydrolase</fullName>
    </submittedName>
</protein>
<feature type="transmembrane region" description="Helical" evidence="1">
    <location>
        <begin position="134"/>
        <end position="159"/>
    </location>
</feature>
<evidence type="ECO:0000256" key="1">
    <source>
        <dbReference type="SAM" id="Phobius"/>
    </source>
</evidence>
<sequence length="260" mass="29527">MEKRGKSGGMMLHYVEYDNGNPEWVVCLHAICTGHFIFKGQLACLSEKFNVLLIDLPAHYGSGDVEVDYADPFRHTTRLVLEVLDAVGIKKAHFVGISLGSIVAHTIMMHHPERVNRVVLGGAVIRFPTISNRILAATLFLFPVLSHRFVFLSLMYYMMPKRHHLSVNRQIWEGGRNIKRKAFIGWVRALHTLDRVLPLEALDQLEIPRLFISGEEDHSILPGLLPYTDVSIIPGCGHMVNMEQADLFNQKMMPFLMEEV</sequence>
<dbReference type="PANTHER" id="PTHR43798">
    <property type="entry name" value="MONOACYLGLYCEROL LIPASE"/>
    <property type="match status" value="1"/>
</dbReference>
<keyword evidence="1" id="KW-0472">Membrane</keyword>
<keyword evidence="4" id="KW-1185">Reference proteome</keyword>
<evidence type="ECO:0000313" key="3">
    <source>
        <dbReference type="EMBL" id="MFC0523383.1"/>
    </source>
</evidence>
<dbReference type="InterPro" id="IPR029058">
    <property type="entry name" value="AB_hydrolase_fold"/>
</dbReference>
<organism evidence="3 4">
    <name type="scientific">Pontibacillus salicampi</name>
    <dbReference type="NCBI Taxonomy" id="1449801"/>
    <lineage>
        <taxon>Bacteria</taxon>
        <taxon>Bacillati</taxon>
        <taxon>Bacillota</taxon>
        <taxon>Bacilli</taxon>
        <taxon>Bacillales</taxon>
        <taxon>Bacillaceae</taxon>
        <taxon>Pontibacillus</taxon>
    </lineage>
</organism>
<dbReference type="Pfam" id="PF00561">
    <property type="entry name" value="Abhydrolase_1"/>
    <property type="match status" value="1"/>
</dbReference>
<proteinExistence type="predicted"/>
<evidence type="ECO:0000259" key="2">
    <source>
        <dbReference type="Pfam" id="PF00561"/>
    </source>
</evidence>
<gene>
    <name evidence="3" type="ORF">ACFFGV_07275</name>
</gene>
<dbReference type="InterPro" id="IPR000073">
    <property type="entry name" value="AB_hydrolase_1"/>
</dbReference>
<accession>A0ABV6LM48</accession>
<dbReference type="EMBL" id="JBHLTP010000004">
    <property type="protein sequence ID" value="MFC0523383.1"/>
    <property type="molecule type" value="Genomic_DNA"/>
</dbReference>
<reference evidence="3 4" key="1">
    <citation type="submission" date="2024-09" db="EMBL/GenBank/DDBJ databases">
        <authorList>
            <person name="Sun Q."/>
            <person name="Mori K."/>
        </authorList>
    </citation>
    <scope>NUCLEOTIDE SEQUENCE [LARGE SCALE GENOMIC DNA]</scope>
    <source>
        <strain evidence="3 4">NCAIM B.02529</strain>
    </source>
</reference>
<comment type="caution">
    <text evidence="3">The sequence shown here is derived from an EMBL/GenBank/DDBJ whole genome shotgun (WGS) entry which is preliminary data.</text>
</comment>
<name>A0ABV6LM48_9BACI</name>
<keyword evidence="1" id="KW-0812">Transmembrane</keyword>
<keyword evidence="1" id="KW-1133">Transmembrane helix</keyword>
<dbReference type="Gene3D" id="3.40.50.1820">
    <property type="entry name" value="alpha/beta hydrolase"/>
    <property type="match status" value="1"/>
</dbReference>
<dbReference type="InterPro" id="IPR050266">
    <property type="entry name" value="AB_hydrolase_sf"/>
</dbReference>
<keyword evidence="3" id="KW-0378">Hydrolase</keyword>
<dbReference type="GO" id="GO:0016787">
    <property type="term" value="F:hydrolase activity"/>
    <property type="evidence" value="ECO:0007669"/>
    <property type="project" value="UniProtKB-KW"/>
</dbReference>